<dbReference type="KEGG" id="ngr:NAEGRDRAFT_57187"/>
<dbReference type="FunCoup" id="D2V598">
    <property type="interactions" value="256"/>
</dbReference>
<dbReference type="InterPro" id="IPR001509">
    <property type="entry name" value="Epimerase_deHydtase"/>
</dbReference>
<evidence type="ECO:0000256" key="2">
    <source>
        <dbReference type="SAM" id="Phobius"/>
    </source>
</evidence>
<feature type="transmembrane region" description="Helical" evidence="2">
    <location>
        <begin position="16"/>
        <end position="34"/>
    </location>
</feature>
<dbReference type="AlphaFoldDB" id="D2V598"/>
<dbReference type="PANTHER" id="PTHR43000">
    <property type="entry name" value="DTDP-D-GLUCOSE 4,6-DEHYDRATASE-RELATED"/>
    <property type="match status" value="1"/>
</dbReference>
<accession>D2V598</accession>
<comment type="similarity">
    <text evidence="1">Belongs to the NAD(P)-dependent epimerase/dehydratase family.</text>
</comment>
<dbReference type="Gene3D" id="3.90.25.10">
    <property type="entry name" value="UDP-galactose 4-epimerase, domain 1"/>
    <property type="match status" value="1"/>
</dbReference>
<name>D2V598_NAEGR</name>
<dbReference type="InParanoid" id="D2V598"/>
<dbReference type="OMA" id="MIYSSTC"/>
<evidence type="ECO:0000313" key="5">
    <source>
        <dbReference type="Proteomes" id="UP000006671"/>
    </source>
</evidence>
<evidence type="ECO:0000256" key="1">
    <source>
        <dbReference type="ARBA" id="ARBA00007637"/>
    </source>
</evidence>
<dbReference type="OrthoDB" id="9402762at2759"/>
<gene>
    <name evidence="4" type="ORF">NAEGRDRAFT_57187</name>
</gene>
<feature type="domain" description="NAD-dependent epimerase/dehydratase" evidence="3">
    <location>
        <begin position="66"/>
        <end position="331"/>
    </location>
</feature>
<reference evidence="4 5" key="1">
    <citation type="journal article" date="2010" name="Cell">
        <title>The genome of Naegleria gruberi illuminates early eukaryotic versatility.</title>
        <authorList>
            <person name="Fritz-Laylin L.K."/>
            <person name="Prochnik S.E."/>
            <person name="Ginger M.L."/>
            <person name="Dacks J.B."/>
            <person name="Carpenter M.L."/>
            <person name="Field M.C."/>
            <person name="Kuo A."/>
            <person name="Paredez A."/>
            <person name="Chapman J."/>
            <person name="Pham J."/>
            <person name="Shu S."/>
            <person name="Neupane R."/>
            <person name="Cipriano M."/>
            <person name="Mancuso J."/>
            <person name="Tu H."/>
            <person name="Salamov A."/>
            <person name="Lindquist E."/>
            <person name="Shapiro H."/>
            <person name="Lucas S."/>
            <person name="Grigoriev I.V."/>
            <person name="Cande W.Z."/>
            <person name="Fulton C."/>
            <person name="Rokhsar D.S."/>
            <person name="Dawson S.C."/>
        </authorList>
    </citation>
    <scope>NUCLEOTIDE SEQUENCE [LARGE SCALE GENOMIC DNA]</scope>
    <source>
        <strain evidence="4 5">NEG-M</strain>
    </source>
</reference>
<dbReference type="Pfam" id="PF01370">
    <property type="entry name" value="Epimerase"/>
    <property type="match status" value="1"/>
</dbReference>
<keyword evidence="5" id="KW-1185">Reference proteome</keyword>
<evidence type="ECO:0000259" key="3">
    <source>
        <dbReference type="Pfam" id="PF01370"/>
    </source>
</evidence>
<dbReference type="EMBL" id="GG738852">
    <property type="protein sequence ID" value="EFC48237.1"/>
    <property type="molecule type" value="Genomic_DNA"/>
</dbReference>
<keyword evidence="2" id="KW-0812">Transmembrane</keyword>
<dbReference type="InterPro" id="IPR036291">
    <property type="entry name" value="NAD(P)-bd_dom_sf"/>
</dbReference>
<organism evidence="5">
    <name type="scientific">Naegleria gruberi</name>
    <name type="common">Amoeba</name>
    <dbReference type="NCBI Taxonomy" id="5762"/>
    <lineage>
        <taxon>Eukaryota</taxon>
        <taxon>Discoba</taxon>
        <taxon>Heterolobosea</taxon>
        <taxon>Tetramitia</taxon>
        <taxon>Eutetramitia</taxon>
        <taxon>Vahlkampfiidae</taxon>
        <taxon>Naegleria</taxon>
    </lineage>
</organism>
<sequence length="409" mass="45987">MIQSMVGNVFQQPRKWVLLLVSAIAIVIVIRLLFDQHSSGGNNSIANTHFFRKLKKSKEPSQAYAVMITGGAGFIGSHIAEHFIKNEPLCQRIVIYDNLHSTAQSTGNPNVETNSNLEMLYSIDSTKKIVFVKASIMDRQKLRETLQAYQIRFIYHLAALISVPESMSNPKIYFDINTIGTDIVLDEARATGHVKKVVLSSSAAIYGFDPTVPKMENMNPSCESPYAQSKYDGEFLCKFHSQQALENSKDGEPMVAIALRYFNVFGERQDPNSQYAAAIPRFIDRACKQNEAIEVFGDGRQTRDFVYVKDVVWANVYASFYIGEFGVFNVGYGSYITINQLADLVESECSKLSGKPAKKRIYKPKRAGDVSASMASVRRLTNNGWTPKYNFKESAIQTIQYFYQQGKQN</sequence>
<keyword evidence="2" id="KW-1133">Transmembrane helix</keyword>
<proteinExistence type="inferred from homology"/>
<keyword evidence="2" id="KW-0472">Membrane</keyword>
<protein>
    <submittedName>
        <fullName evidence="4">dTDP-glucose 4,6-dehydratase</fullName>
    </submittedName>
</protein>
<dbReference type="eggNOG" id="KOG1371">
    <property type="taxonomic scope" value="Eukaryota"/>
</dbReference>
<dbReference type="VEuPathDB" id="AmoebaDB:NAEGRDRAFT_57187"/>
<dbReference type="STRING" id="5762.D2V598"/>
<dbReference type="Gene3D" id="3.40.50.720">
    <property type="entry name" value="NAD(P)-binding Rossmann-like Domain"/>
    <property type="match status" value="1"/>
</dbReference>
<dbReference type="RefSeq" id="XP_002680981.1">
    <property type="nucleotide sequence ID" value="XM_002680935.1"/>
</dbReference>
<evidence type="ECO:0000313" key="4">
    <source>
        <dbReference type="EMBL" id="EFC48237.1"/>
    </source>
</evidence>
<dbReference type="SUPFAM" id="SSF51735">
    <property type="entry name" value="NAD(P)-binding Rossmann-fold domains"/>
    <property type="match status" value="1"/>
</dbReference>
<dbReference type="GeneID" id="8849686"/>
<dbReference type="Proteomes" id="UP000006671">
    <property type="component" value="Unassembled WGS sequence"/>
</dbReference>